<evidence type="ECO:0000313" key="2">
    <source>
        <dbReference type="Proteomes" id="UP001219525"/>
    </source>
</evidence>
<protein>
    <submittedName>
        <fullName evidence="1">Uncharacterized protein</fullName>
    </submittedName>
</protein>
<keyword evidence="2" id="KW-1185">Reference proteome</keyword>
<reference evidence="1" key="1">
    <citation type="submission" date="2023-03" db="EMBL/GenBank/DDBJ databases">
        <title>Massive genome expansion in bonnet fungi (Mycena s.s.) driven by repeated elements and novel gene families across ecological guilds.</title>
        <authorList>
            <consortium name="Lawrence Berkeley National Laboratory"/>
            <person name="Harder C.B."/>
            <person name="Miyauchi S."/>
            <person name="Viragh M."/>
            <person name="Kuo A."/>
            <person name="Thoen E."/>
            <person name="Andreopoulos B."/>
            <person name="Lu D."/>
            <person name="Skrede I."/>
            <person name="Drula E."/>
            <person name="Henrissat B."/>
            <person name="Morin E."/>
            <person name="Kohler A."/>
            <person name="Barry K."/>
            <person name="LaButti K."/>
            <person name="Morin E."/>
            <person name="Salamov A."/>
            <person name="Lipzen A."/>
            <person name="Mereny Z."/>
            <person name="Hegedus B."/>
            <person name="Baldrian P."/>
            <person name="Stursova M."/>
            <person name="Weitz H."/>
            <person name="Taylor A."/>
            <person name="Grigoriev I.V."/>
            <person name="Nagy L.G."/>
            <person name="Martin F."/>
            <person name="Kauserud H."/>
        </authorList>
    </citation>
    <scope>NUCLEOTIDE SEQUENCE</scope>
    <source>
        <strain evidence="1">9144</strain>
    </source>
</reference>
<sequence>MIGRHLGHLVVDPVTAGILTGGAAGRGTGGGGRWDGWWAAGTYLAEPYACRGTPKLGWSERQASEVSEDGQDGVVHDRRHFLPSNAGDHAVMAAFCQTNNGRRSIPISGSVAAFAHDADAMSLLAGLAGLRRDANLHDVSFAQLFTSTCLLSLLKNDILLCQPHNVSTSVFLAARFAVVGLVSAASCARMAWATPTHPPVFHPKRTYAHPPLRTPATARTRHCAQLHSACGALAAVAARASAVSQAHACAHKQTHSRRSLNIWLQALRWDILMRGVTRCTGVLCDTYRTTWSRPRNVRGVDTSPAAATDHASDFGSPAPASMVLVLPADDKMSDNGDEAATALSQDPELFVNGAVMKRGS</sequence>
<name>A0AAD6YQT7_9AGAR</name>
<dbReference type="AlphaFoldDB" id="A0AAD6YQT7"/>
<dbReference type="EMBL" id="JARJCW010000003">
    <property type="protein sequence ID" value="KAJ7226838.1"/>
    <property type="molecule type" value="Genomic_DNA"/>
</dbReference>
<accession>A0AAD6YQT7</accession>
<organism evidence="1 2">
    <name type="scientific">Mycena pura</name>
    <dbReference type="NCBI Taxonomy" id="153505"/>
    <lineage>
        <taxon>Eukaryota</taxon>
        <taxon>Fungi</taxon>
        <taxon>Dikarya</taxon>
        <taxon>Basidiomycota</taxon>
        <taxon>Agaricomycotina</taxon>
        <taxon>Agaricomycetes</taxon>
        <taxon>Agaricomycetidae</taxon>
        <taxon>Agaricales</taxon>
        <taxon>Marasmiineae</taxon>
        <taxon>Mycenaceae</taxon>
        <taxon>Mycena</taxon>
    </lineage>
</organism>
<comment type="caution">
    <text evidence="1">The sequence shown here is derived from an EMBL/GenBank/DDBJ whole genome shotgun (WGS) entry which is preliminary data.</text>
</comment>
<dbReference type="Proteomes" id="UP001219525">
    <property type="component" value="Unassembled WGS sequence"/>
</dbReference>
<proteinExistence type="predicted"/>
<gene>
    <name evidence="1" type="ORF">GGX14DRAFT_385627</name>
</gene>
<evidence type="ECO:0000313" key="1">
    <source>
        <dbReference type="EMBL" id="KAJ7226838.1"/>
    </source>
</evidence>